<dbReference type="AlphaFoldDB" id="H2XZU5"/>
<reference evidence="2" key="3">
    <citation type="submission" date="2025-09" db="UniProtKB">
        <authorList>
            <consortium name="Ensembl"/>
        </authorList>
    </citation>
    <scope>IDENTIFICATION</scope>
</reference>
<proteinExistence type="predicted"/>
<dbReference type="Proteomes" id="UP000008144">
    <property type="component" value="Unassembled WGS sequence"/>
</dbReference>
<dbReference type="InParanoid" id="H2XZU5"/>
<reference evidence="2" key="2">
    <citation type="submission" date="2025-08" db="UniProtKB">
        <authorList>
            <consortium name="Ensembl"/>
        </authorList>
    </citation>
    <scope>IDENTIFICATION</scope>
</reference>
<keyword evidence="1" id="KW-0472">Membrane</keyword>
<reference evidence="3" key="1">
    <citation type="journal article" date="2002" name="Science">
        <title>The draft genome of Ciona intestinalis: insights into chordate and vertebrate origins.</title>
        <authorList>
            <person name="Dehal P."/>
            <person name="Satou Y."/>
            <person name="Campbell R.K."/>
            <person name="Chapman J."/>
            <person name="Degnan B."/>
            <person name="De Tomaso A."/>
            <person name="Davidson B."/>
            <person name="Di Gregorio A."/>
            <person name="Gelpke M."/>
            <person name="Goodstein D.M."/>
            <person name="Harafuji N."/>
            <person name="Hastings K.E."/>
            <person name="Ho I."/>
            <person name="Hotta K."/>
            <person name="Huang W."/>
            <person name="Kawashima T."/>
            <person name="Lemaire P."/>
            <person name="Martinez D."/>
            <person name="Meinertzhagen I.A."/>
            <person name="Necula S."/>
            <person name="Nonaka M."/>
            <person name="Putnam N."/>
            <person name="Rash S."/>
            <person name="Saiga H."/>
            <person name="Satake M."/>
            <person name="Terry A."/>
            <person name="Yamada L."/>
            <person name="Wang H.G."/>
            <person name="Awazu S."/>
            <person name="Azumi K."/>
            <person name="Boore J."/>
            <person name="Branno M."/>
            <person name="Chin-Bow S."/>
            <person name="DeSantis R."/>
            <person name="Doyle S."/>
            <person name="Francino P."/>
            <person name="Keys D.N."/>
            <person name="Haga S."/>
            <person name="Hayashi H."/>
            <person name="Hino K."/>
            <person name="Imai K.S."/>
            <person name="Inaba K."/>
            <person name="Kano S."/>
            <person name="Kobayashi K."/>
            <person name="Kobayashi M."/>
            <person name="Lee B.I."/>
            <person name="Makabe K.W."/>
            <person name="Manohar C."/>
            <person name="Matassi G."/>
            <person name="Medina M."/>
            <person name="Mochizuki Y."/>
            <person name="Mount S."/>
            <person name="Morishita T."/>
            <person name="Miura S."/>
            <person name="Nakayama A."/>
            <person name="Nishizaka S."/>
            <person name="Nomoto H."/>
            <person name="Ohta F."/>
            <person name="Oishi K."/>
            <person name="Rigoutsos I."/>
            <person name="Sano M."/>
            <person name="Sasaki A."/>
            <person name="Sasakura Y."/>
            <person name="Shoguchi E."/>
            <person name="Shin-i T."/>
            <person name="Spagnuolo A."/>
            <person name="Stainier D."/>
            <person name="Suzuki M.M."/>
            <person name="Tassy O."/>
            <person name="Takatori N."/>
            <person name="Tokuoka M."/>
            <person name="Yagi K."/>
            <person name="Yoshizaki F."/>
            <person name="Wada S."/>
            <person name="Zhang C."/>
            <person name="Hyatt P.D."/>
            <person name="Larimer F."/>
            <person name="Detter C."/>
            <person name="Doggett N."/>
            <person name="Glavina T."/>
            <person name="Hawkins T."/>
            <person name="Richardson P."/>
            <person name="Lucas S."/>
            <person name="Kohara Y."/>
            <person name="Levine M."/>
            <person name="Satoh N."/>
            <person name="Rokhsar D.S."/>
        </authorList>
    </citation>
    <scope>NUCLEOTIDE SEQUENCE [LARGE SCALE GENOMIC DNA]</scope>
</reference>
<dbReference type="InterPro" id="IPR040035">
    <property type="entry name" value="TMEM180"/>
</dbReference>
<evidence type="ECO:0000313" key="2">
    <source>
        <dbReference type="Ensembl" id="ENSCINP00000035179.1"/>
    </source>
</evidence>
<dbReference type="HOGENOM" id="CLU_2557615_0_0_1"/>
<dbReference type="PANTHER" id="PTHR28658">
    <property type="entry name" value="TRANSMEMBRANE PROTEIN 180"/>
    <property type="match status" value="1"/>
</dbReference>
<dbReference type="PANTHER" id="PTHR28658:SF3">
    <property type="entry name" value="TRANSMEMBRANE PROTEIN 180"/>
    <property type="match status" value="1"/>
</dbReference>
<keyword evidence="1" id="KW-0812">Transmembrane</keyword>
<feature type="transmembrane region" description="Helical" evidence="1">
    <location>
        <begin position="12"/>
        <end position="35"/>
    </location>
</feature>
<accession>H2XZU5</accession>
<protein>
    <submittedName>
        <fullName evidence="2">Uncharacterized protein</fullName>
    </submittedName>
</protein>
<keyword evidence="3" id="KW-1185">Reference proteome</keyword>
<sequence>MLRSNSHNFERISTLYGSMALFLTVVHNVFLLYYVEMFVTVYKIDKTSFWIGEIAFLVWNSTMPQTTAPSPRTVFLVSNYFH</sequence>
<dbReference type="GeneTree" id="ENSGT00940000171637"/>
<keyword evidence="1" id="KW-1133">Transmembrane helix</keyword>
<name>H2XZU5_CIOIN</name>
<organism evidence="2 3">
    <name type="scientific">Ciona intestinalis</name>
    <name type="common">Transparent sea squirt</name>
    <name type="synonym">Ascidia intestinalis</name>
    <dbReference type="NCBI Taxonomy" id="7719"/>
    <lineage>
        <taxon>Eukaryota</taxon>
        <taxon>Metazoa</taxon>
        <taxon>Chordata</taxon>
        <taxon>Tunicata</taxon>
        <taxon>Ascidiacea</taxon>
        <taxon>Phlebobranchia</taxon>
        <taxon>Cionidae</taxon>
        <taxon>Ciona</taxon>
    </lineage>
</organism>
<evidence type="ECO:0000313" key="3">
    <source>
        <dbReference type="Proteomes" id="UP000008144"/>
    </source>
</evidence>
<dbReference type="Ensembl" id="ENSCINT00000033634.1">
    <property type="protein sequence ID" value="ENSCINP00000035179.1"/>
    <property type="gene ID" value="ENSCING00000020217.1"/>
</dbReference>
<evidence type="ECO:0000256" key="1">
    <source>
        <dbReference type="SAM" id="Phobius"/>
    </source>
</evidence>